<dbReference type="InterPro" id="IPR036770">
    <property type="entry name" value="Ankyrin_rpt-contain_sf"/>
</dbReference>
<dbReference type="SMART" id="SM00248">
    <property type="entry name" value="ANK"/>
    <property type="match status" value="5"/>
</dbReference>
<keyword evidence="3" id="KW-0418">Kinase</keyword>
<reference evidence="8 9" key="1">
    <citation type="journal article" date="2010" name="Cell">
        <title>The genome of Naegleria gruberi illuminates early eukaryotic versatility.</title>
        <authorList>
            <person name="Fritz-Laylin L.K."/>
            <person name="Prochnik S.E."/>
            <person name="Ginger M.L."/>
            <person name="Dacks J.B."/>
            <person name="Carpenter M.L."/>
            <person name="Field M.C."/>
            <person name="Kuo A."/>
            <person name="Paredez A."/>
            <person name="Chapman J."/>
            <person name="Pham J."/>
            <person name="Shu S."/>
            <person name="Neupane R."/>
            <person name="Cipriano M."/>
            <person name="Mancuso J."/>
            <person name="Tu H."/>
            <person name="Salamov A."/>
            <person name="Lindquist E."/>
            <person name="Shapiro H."/>
            <person name="Lucas S."/>
            <person name="Grigoriev I.V."/>
            <person name="Cande W.Z."/>
            <person name="Fulton C."/>
            <person name="Rokhsar D.S."/>
            <person name="Dawson S.C."/>
        </authorList>
    </citation>
    <scope>NUCLEOTIDE SEQUENCE [LARGE SCALE GENOMIC DNA]</scope>
    <source>
        <strain evidence="8 9">NEG-M</strain>
    </source>
</reference>
<keyword evidence="5" id="KW-0040">ANK repeat</keyword>
<dbReference type="InParanoid" id="D2W579"/>
<dbReference type="SUPFAM" id="SSF56112">
    <property type="entry name" value="Protein kinase-like (PK-like)"/>
    <property type="match status" value="1"/>
</dbReference>
<dbReference type="AlphaFoldDB" id="D2W579"/>
<dbReference type="PROSITE" id="PS50297">
    <property type="entry name" value="ANK_REP_REGION"/>
    <property type="match status" value="1"/>
</dbReference>
<dbReference type="GO" id="GO:0005524">
    <property type="term" value="F:ATP binding"/>
    <property type="evidence" value="ECO:0007669"/>
    <property type="project" value="UniProtKB-KW"/>
</dbReference>
<feature type="region of interest" description="Disordered" evidence="6">
    <location>
        <begin position="1"/>
        <end position="45"/>
    </location>
</feature>
<dbReference type="PROSITE" id="PS50088">
    <property type="entry name" value="ANK_REPEAT"/>
    <property type="match status" value="2"/>
</dbReference>
<dbReference type="OrthoDB" id="2118844at2759"/>
<feature type="region of interest" description="Disordered" evidence="6">
    <location>
        <begin position="428"/>
        <end position="466"/>
    </location>
</feature>
<dbReference type="GeneID" id="8847954"/>
<sequence length="736" mass="81587">MKLSSSSNDDGGKQQDDLAGGGADEKPSSPLLTTTTTTTTSPLSSSSFMVASMGMAMGSGGSGQASLPGSNNNYNNNINNINNNSSGMNTSSNTSNCANNNYQQGNNGKISLLLKMVREGNYEMVEAMINNREAGINDCDTSGCTALGVAVDSVNMKMLKFLIRRGGNTNGIIYGRSILQYCMERNLIPFASYLIRMGAKPKTVTIPTNPSMDIIVNQVIATQVEKFINALRIRNFERANYLITKNLKHNILIVDCLNQERETPLYALSKHNNPEAVEWLIKHGAQVDLKVMDRNMNSLQVAIQCKHWNVVKTLIKNGANMYIRDEFGLTCEERVKHNGIDLNALVYGNVPQPQIVSPPSYQGNLIINQPTLNQPPPSYTFQQAQSIYQPILSNAQPQTYQPIQPPPPNYFLQTQPFAQSTAPPLYNSVSSTLPPQYPPSINNRPHSPSVPRVTESTFTPSPTGFLLQGKDDPPVIAVKLVDFFSTEALNKSLKSAMNLIKLRQDHIIGVRDVAVLKCKIPENNQNSNDLTNKSTLCVEMDYYDKGSLESLIKQKVVLKEAVIKKFISQIIGTLQYMNKHKIVHRNIKPHNILLREWDPSENIDTVLIGFRLSKSVSDSASDIQQAGSLQFIPPELLDISEELEENTAMFASADIFALGVTCYQLLTFDTVTMINGLIMKYGNEEKVMNHLRSSIIKNQHYPYSTGLVELVISMLRLNTADRITLDEILDRLSTLQ</sequence>
<keyword evidence="9" id="KW-1185">Reference proteome</keyword>
<proteinExistence type="predicted"/>
<feature type="compositionally biased region" description="Polar residues" evidence="6">
    <location>
        <begin position="428"/>
        <end position="446"/>
    </location>
</feature>
<evidence type="ECO:0000256" key="4">
    <source>
        <dbReference type="ARBA" id="ARBA00022840"/>
    </source>
</evidence>
<feature type="compositionally biased region" description="Low complexity" evidence="6">
    <location>
        <begin position="28"/>
        <end position="45"/>
    </location>
</feature>
<evidence type="ECO:0000256" key="3">
    <source>
        <dbReference type="ARBA" id="ARBA00022777"/>
    </source>
</evidence>
<dbReference type="PANTHER" id="PTHR43671:SF103">
    <property type="entry name" value="KINASE, PUTATIVE-RELATED"/>
    <property type="match status" value="1"/>
</dbReference>
<evidence type="ECO:0000259" key="7">
    <source>
        <dbReference type="PROSITE" id="PS50011"/>
    </source>
</evidence>
<dbReference type="SMART" id="SM00220">
    <property type="entry name" value="S_TKc"/>
    <property type="match status" value="1"/>
</dbReference>
<dbReference type="InterPro" id="IPR002110">
    <property type="entry name" value="Ankyrin_rpt"/>
</dbReference>
<protein>
    <submittedName>
        <fullName evidence="8">Predicted protein</fullName>
    </submittedName>
</protein>
<dbReference type="EMBL" id="GG739031">
    <property type="protein sequence ID" value="EFC35774.1"/>
    <property type="molecule type" value="Genomic_DNA"/>
</dbReference>
<dbReference type="InterPro" id="IPR011009">
    <property type="entry name" value="Kinase-like_dom_sf"/>
</dbReference>
<dbReference type="Proteomes" id="UP000006671">
    <property type="component" value="Unassembled WGS sequence"/>
</dbReference>
<dbReference type="VEuPathDB" id="AmoebaDB:NAEGRDRAFT_76568"/>
<accession>D2W579</accession>
<evidence type="ECO:0000256" key="5">
    <source>
        <dbReference type="PROSITE-ProRule" id="PRU00023"/>
    </source>
</evidence>
<dbReference type="GO" id="GO:0004674">
    <property type="term" value="F:protein serine/threonine kinase activity"/>
    <property type="evidence" value="ECO:0007669"/>
    <property type="project" value="TreeGrafter"/>
</dbReference>
<evidence type="ECO:0000256" key="6">
    <source>
        <dbReference type="SAM" id="MobiDB-lite"/>
    </source>
</evidence>
<dbReference type="PANTHER" id="PTHR43671">
    <property type="entry name" value="SERINE/THREONINE-PROTEIN KINASE NEK"/>
    <property type="match status" value="1"/>
</dbReference>
<dbReference type="CDD" id="cd00180">
    <property type="entry name" value="PKc"/>
    <property type="match status" value="1"/>
</dbReference>
<feature type="domain" description="Protein kinase" evidence="7">
    <location>
        <begin position="452"/>
        <end position="735"/>
    </location>
</feature>
<dbReference type="Gene3D" id="1.25.40.20">
    <property type="entry name" value="Ankyrin repeat-containing domain"/>
    <property type="match status" value="2"/>
</dbReference>
<feature type="repeat" description="ANK" evidence="5">
    <location>
        <begin position="294"/>
        <end position="326"/>
    </location>
</feature>
<evidence type="ECO:0000256" key="1">
    <source>
        <dbReference type="ARBA" id="ARBA00022679"/>
    </source>
</evidence>
<dbReference type="Gene3D" id="1.10.510.10">
    <property type="entry name" value="Transferase(Phosphotransferase) domain 1"/>
    <property type="match status" value="1"/>
</dbReference>
<dbReference type="KEGG" id="ngr:NAEGRDRAFT_76568"/>
<dbReference type="RefSeq" id="XP_002668518.1">
    <property type="nucleotide sequence ID" value="XM_002668472.1"/>
</dbReference>
<keyword evidence="2" id="KW-0547">Nucleotide-binding</keyword>
<dbReference type="Pfam" id="PF00069">
    <property type="entry name" value="Pkinase"/>
    <property type="match status" value="1"/>
</dbReference>
<evidence type="ECO:0000256" key="2">
    <source>
        <dbReference type="ARBA" id="ARBA00022741"/>
    </source>
</evidence>
<dbReference type="InterPro" id="IPR000719">
    <property type="entry name" value="Prot_kinase_dom"/>
</dbReference>
<feature type="repeat" description="ANK" evidence="5">
    <location>
        <begin position="260"/>
        <end position="292"/>
    </location>
</feature>
<gene>
    <name evidence="8" type="ORF">NAEGRDRAFT_76568</name>
</gene>
<dbReference type="PROSITE" id="PS50011">
    <property type="entry name" value="PROTEIN_KINASE_DOM"/>
    <property type="match status" value="1"/>
</dbReference>
<dbReference type="InterPro" id="IPR050660">
    <property type="entry name" value="NEK_Ser/Thr_kinase"/>
</dbReference>
<dbReference type="STRING" id="5762.D2W579"/>
<dbReference type="SUPFAM" id="SSF48403">
    <property type="entry name" value="Ankyrin repeat"/>
    <property type="match status" value="1"/>
</dbReference>
<keyword evidence="1" id="KW-0808">Transferase</keyword>
<organism evidence="9">
    <name type="scientific">Naegleria gruberi</name>
    <name type="common">Amoeba</name>
    <dbReference type="NCBI Taxonomy" id="5762"/>
    <lineage>
        <taxon>Eukaryota</taxon>
        <taxon>Discoba</taxon>
        <taxon>Heterolobosea</taxon>
        <taxon>Tetramitia</taxon>
        <taxon>Eutetramitia</taxon>
        <taxon>Vahlkampfiidae</taxon>
        <taxon>Naegleria</taxon>
    </lineage>
</organism>
<evidence type="ECO:0000313" key="9">
    <source>
        <dbReference type="Proteomes" id="UP000006671"/>
    </source>
</evidence>
<dbReference type="eggNOG" id="KOG0595">
    <property type="taxonomic scope" value="Eukaryota"/>
</dbReference>
<keyword evidence="4" id="KW-0067">ATP-binding</keyword>
<dbReference type="Pfam" id="PF12796">
    <property type="entry name" value="Ank_2"/>
    <property type="match status" value="2"/>
</dbReference>
<evidence type="ECO:0000313" key="8">
    <source>
        <dbReference type="EMBL" id="EFC35774.1"/>
    </source>
</evidence>
<name>D2W579_NAEGR</name>